<organism evidence="1 2">
    <name type="scientific">Aotus nancymaae</name>
    <name type="common">Ma's night monkey</name>
    <dbReference type="NCBI Taxonomy" id="37293"/>
    <lineage>
        <taxon>Eukaryota</taxon>
        <taxon>Metazoa</taxon>
        <taxon>Chordata</taxon>
        <taxon>Craniata</taxon>
        <taxon>Vertebrata</taxon>
        <taxon>Euteleostomi</taxon>
        <taxon>Mammalia</taxon>
        <taxon>Eutheria</taxon>
        <taxon>Euarchontoglires</taxon>
        <taxon>Primates</taxon>
        <taxon>Haplorrhini</taxon>
        <taxon>Platyrrhini</taxon>
        <taxon>Aotidae</taxon>
        <taxon>Aotus</taxon>
    </lineage>
</organism>
<dbReference type="PANTHER" id="PTHR35543">
    <property type="entry name" value="PROTEIN C11ORF74"/>
    <property type="match status" value="1"/>
</dbReference>
<dbReference type="GO" id="GO:0007283">
    <property type="term" value="P:spermatogenesis"/>
    <property type="evidence" value="ECO:0007669"/>
    <property type="project" value="Ensembl"/>
</dbReference>
<evidence type="ECO:0000313" key="2">
    <source>
        <dbReference type="Proteomes" id="UP000233020"/>
    </source>
</evidence>
<reference evidence="1" key="2">
    <citation type="submission" date="2025-09" db="UniProtKB">
        <authorList>
            <consortium name="Ensembl"/>
        </authorList>
    </citation>
    <scope>IDENTIFICATION</scope>
</reference>
<reference evidence="1" key="1">
    <citation type="submission" date="2025-08" db="UniProtKB">
        <authorList>
            <consortium name="Ensembl"/>
        </authorList>
    </citation>
    <scope>IDENTIFICATION</scope>
</reference>
<dbReference type="PANTHER" id="PTHR35543:SF1">
    <property type="entry name" value="INTRAFLAGELLAR TRANSPORT-ASSOCIATED PROTEIN"/>
    <property type="match status" value="1"/>
</dbReference>
<dbReference type="OrthoDB" id="10057631at2759"/>
<gene>
    <name evidence="1" type="primary">IFTAP</name>
</gene>
<dbReference type="KEGG" id="anan:105717289"/>
<evidence type="ECO:0000313" key="1">
    <source>
        <dbReference type="Ensembl" id="ENSANAP00000032948.1"/>
    </source>
</evidence>
<dbReference type="GO" id="GO:0007340">
    <property type="term" value="P:acrosome reaction"/>
    <property type="evidence" value="ECO:0007669"/>
    <property type="project" value="Ensembl"/>
</dbReference>
<dbReference type="GeneTree" id="ENSGT00390000013149"/>
<dbReference type="Proteomes" id="UP000233020">
    <property type="component" value="Unplaced"/>
</dbReference>
<proteinExistence type="predicted"/>
<dbReference type="GO" id="GO:0005829">
    <property type="term" value="C:cytosol"/>
    <property type="evidence" value="ECO:0007669"/>
    <property type="project" value="Ensembl"/>
</dbReference>
<dbReference type="GO" id="GO:0097731">
    <property type="term" value="C:9+0 non-motile cilium"/>
    <property type="evidence" value="ECO:0007669"/>
    <property type="project" value="Ensembl"/>
</dbReference>
<dbReference type="InterPro" id="IPR040028">
    <property type="entry name" value="IFTAP"/>
</dbReference>
<protein>
    <submittedName>
        <fullName evidence="1">Intraflagellar transport associated protein</fullName>
    </submittedName>
</protein>
<dbReference type="GO" id="GO:0120160">
    <property type="term" value="F:intraciliary transport particle A binding"/>
    <property type="evidence" value="ECO:0007669"/>
    <property type="project" value="Ensembl"/>
</dbReference>
<dbReference type="STRING" id="37293.ENSANAP00000032948"/>
<dbReference type="GeneID" id="105717289"/>
<keyword evidence="2" id="KW-1185">Reference proteome</keyword>
<accession>A0A2K5EIB1</accession>
<dbReference type="Ensembl" id="ENSANAT00000051002.1">
    <property type="protein sequence ID" value="ENSANAP00000032948.1"/>
    <property type="gene ID" value="ENSANAG00000034158.1"/>
</dbReference>
<dbReference type="OMA" id="KFINCHE"/>
<name>A0A2K5EIB1_AOTNA</name>
<dbReference type="Pfam" id="PF17722">
    <property type="entry name" value="IFTAP"/>
    <property type="match status" value="2"/>
</dbReference>
<dbReference type="CTD" id="119710"/>
<sequence>MSGLKIMDEDQLIEEVLDKFLNCHEETYDEEFLDTFTNLSQEDHVSKRGVFETDSSENMFISAKVTHKNEANDYHLRNKTIFLHTSSRCLEKQVDSFLDLEVLDMDEEIKPQMSQDSLLLPGEVEQNVSTSIPSCIPSVAQPPTCEAKPKPTVKSMDKQTEEILGDEVQPFSLDEEFDYDSVTLTSKFSLAEIETFTELRKQKRKDSNLNLEERCD</sequence>
<dbReference type="AlphaFoldDB" id="A0A2K5EIB1"/>